<dbReference type="eggNOG" id="COG2220">
    <property type="taxonomic scope" value="Bacteria"/>
</dbReference>
<comment type="caution">
    <text evidence="2">The sequence shown here is derived from an EMBL/GenBank/DDBJ whole genome shotgun (WGS) entry which is preliminary data.</text>
</comment>
<evidence type="ECO:0000313" key="3">
    <source>
        <dbReference type="Proteomes" id="UP000004931"/>
    </source>
</evidence>
<dbReference type="AlphaFoldDB" id="A0Y8M1"/>
<dbReference type="OrthoDB" id="9789133at2"/>
<sequence length="330" mass="36072">MGIVSTLVKWVGILLLSVIILTATWLLTRPSMAEVGIPYAAAAAEAEPGVTVKWFGVTTLLIDDGETQIMTDGFFSRPSLLDILMKRPIAPDQQSISSMIKKHNINRLAVVIPVHSHYDHAMDSGEVAKQTGALLLGSNSTSFIGRSSKLPEAQIQNVVPGRTYSFGQFRVTLFESEHTPAASNSGIDGVVTAAFDLPAPYTSWQLGRAFAILIEHPQSSFLVQGSAGFMPGAFENLTVDAVFLGTGGLRNQPQQYRETYVYETVTLTAPEVVYTIHHDNLFGELGNVEQSSLLPAFDALYAFELSQLILPARFEQMRFAQAVSMPRERH</sequence>
<feature type="transmembrane region" description="Helical" evidence="1">
    <location>
        <begin position="7"/>
        <end position="27"/>
    </location>
</feature>
<dbReference type="STRING" id="247633.GP2143_14506"/>
<gene>
    <name evidence="2" type="ORF">GP2143_14506</name>
</gene>
<proteinExistence type="predicted"/>
<dbReference type="EMBL" id="AAVT01000001">
    <property type="protein sequence ID" value="EAW32475.1"/>
    <property type="molecule type" value="Genomic_DNA"/>
</dbReference>
<dbReference type="InterPro" id="IPR050114">
    <property type="entry name" value="UPF0173_UPF0282_UlaG_hydrolase"/>
</dbReference>
<dbReference type="InterPro" id="IPR036866">
    <property type="entry name" value="RibonucZ/Hydroxyglut_hydro"/>
</dbReference>
<reference evidence="2 3" key="1">
    <citation type="journal article" date="2010" name="J. Bacteriol.">
        <title>Genome sequence of the oligotrophic marine Gammaproteobacterium HTCC2143, isolated from the Oregon Coast.</title>
        <authorList>
            <person name="Oh H.M."/>
            <person name="Kang I."/>
            <person name="Ferriera S."/>
            <person name="Giovannoni S.J."/>
            <person name="Cho J.C."/>
        </authorList>
    </citation>
    <scope>NUCLEOTIDE SEQUENCE [LARGE SCALE GENOMIC DNA]</scope>
    <source>
        <strain evidence="2 3">HTCC2143</strain>
    </source>
</reference>
<accession>A0Y8M1</accession>
<dbReference type="Proteomes" id="UP000004931">
    <property type="component" value="Unassembled WGS sequence"/>
</dbReference>
<evidence type="ECO:0000256" key="1">
    <source>
        <dbReference type="SAM" id="Phobius"/>
    </source>
</evidence>
<keyword evidence="3" id="KW-1185">Reference proteome</keyword>
<dbReference type="PANTHER" id="PTHR43546:SF3">
    <property type="entry name" value="UPF0173 METAL-DEPENDENT HYDROLASE MJ1163"/>
    <property type="match status" value="1"/>
</dbReference>
<evidence type="ECO:0000313" key="2">
    <source>
        <dbReference type="EMBL" id="EAW32475.1"/>
    </source>
</evidence>
<protein>
    <recommendedName>
        <fullName evidence="4">Metallo-beta-lactamase domain-containing protein</fullName>
    </recommendedName>
</protein>
<dbReference type="CDD" id="cd06262">
    <property type="entry name" value="metallo-hydrolase-like_MBL-fold"/>
    <property type="match status" value="1"/>
</dbReference>
<dbReference type="SUPFAM" id="SSF56281">
    <property type="entry name" value="Metallo-hydrolase/oxidoreductase"/>
    <property type="match status" value="1"/>
</dbReference>
<keyword evidence="1" id="KW-0472">Membrane</keyword>
<keyword evidence="1" id="KW-0812">Transmembrane</keyword>
<dbReference type="Gene3D" id="3.60.15.10">
    <property type="entry name" value="Ribonuclease Z/Hydroxyacylglutathione hydrolase-like"/>
    <property type="match status" value="1"/>
</dbReference>
<evidence type="ECO:0008006" key="4">
    <source>
        <dbReference type="Google" id="ProtNLM"/>
    </source>
</evidence>
<dbReference type="PANTHER" id="PTHR43546">
    <property type="entry name" value="UPF0173 METAL-DEPENDENT HYDROLASE MJ1163-RELATED"/>
    <property type="match status" value="1"/>
</dbReference>
<name>A0Y8M1_9GAMM</name>
<keyword evidence="1" id="KW-1133">Transmembrane helix</keyword>
<organism evidence="2 3">
    <name type="scientific">marine gamma proteobacterium HTCC2143</name>
    <dbReference type="NCBI Taxonomy" id="247633"/>
    <lineage>
        <taxon>Bacteria</taxon>
        <taxon>Pseudomonadati</taxon>
        <taxon>Pseudomonadota</taxon>
        <taxon>Gammaproteobacteria</taxon>
        <taxon>Cellvibrionales</taxon>
        <taxon>Spongiibacteraceae</taxon>
        <taxon>BD1-7 clade</taxon>
    </lineage>
</organism>